<dbReference type="Proteomes" id="UP001140560">
    <property type="component" value="Unassembled WGS sequence"/>
</dbReference>
<evidence type="ECO:0000313" key="2">
    <source>
        <dbReference type="EMBL" id="KAJ4363628.1"/>
    </source>
</evidence>
<organism evidence="2 3">
    <name type="scientific">Neocucurbitaria cava</name>
    <dbReference type="NCBI Taxonomy" id="798079"/>
    <lineage>
        <taxon>Eukaryota</taxon>
        <taxon>Fungi</taxon>
        <taxon>Dikarya</taxon>
        <taxon>Ascomycota</taxon>
        <taxon>Pezizomycotina</taxon>
        <taxon>Dothideomycetes</taxon>
        <taxon>Pleosporomycetidae</taxon>
        <taxon>Pleosporales</taxon>
        <taxon>Pleosporineae</taxon>
        <taxon>Cucurbitariaceae</taxon>
        <taxon>Neocucurbitaria</taxon>
    </lineage>
</organism>
<evidence type="ECO:0000313" key="3">
    <source>
        <dbReference type="Proteomes" id="UP001140560"/>
    </source>
</evidence>
<dbReference type="OrthoDB" id="5428040at2759"/>
<sequence length="420" mass="46332">MKLANFTETLTRAPNESVYTFNHTAPIPFECLAPTWDAEKYNGPTDQWRISICQLGEAGGRSSVAGGLVSEFRDSASVPTADTAPEQRGNPGNFGNAYLVLNVSLGSEEQWQAVTENGATPPLFSVRGEWLDLLYSDARQALSVTLCYTAFDSADIPVKISGDKNRTEPLPTYLLKENRYYFDAVRQQLGQHRDTQTLADRNILSLVRQRESWLAQDDEIPPLEPFLRSASDIDNIGDAILSAILWESKECVAVGNSDVDLGICPELMHVWLFQEIVRTGGSIAFALQSLITVLAGLAYYDQLAQFDKIDDSVAITRFITTNVPQRIGGFVAVTVVMVVYMLLVTVVLWLFLTQSRFSLLGNTWQCISQVVTEHTTDYVDAGSTLTDTQMGKVMQGRGEARNRVGLWKVGGTGNIGLKEL</sequence>
<dbReference type="AlphaFoldDB" id="A0A9W9CI73"/>
<keyword evidence="1" id="KW-0812">Transmembrane</keyword>
<proteinExistence type="predicted"/>
<keyword evidence="1" id="KW-0472">Membrane</keyword>
<comment type="caution">
    <text evidence="2">The sequence shown here is derived from an EMBL/GenBank/DDBJ whole genome shotgun (WGS) entry which is preliminary data.</text>
</comment>
<gene>
    <name evidence="2" type="ORF">N0V83_009924</name>
</gene>
<feature type="transmembrane region" description="Helical" evidence="1">
    <location>
        <begin position="327"/>
        <end position="352"/>
    </location>
</feature>
<evidence type="ECO:0000256" key="1">
    <source>
        <dbReference type="SAM" id="Phobius"/>
    </source>
</evidence>
<keyword evidence="1" id="KW-1133">Transmembrane helix</keyword>
<name>A0A9W9CI73_9PLEO</name>
<dbReference type="EMBL" id="JAPEUY010000019">
    <property type="protein sequence ID" value="KAJ4363628.1"/>
    <property type="molecule type" value="Genomic_DNA"/>
</dbReference>
<reference evidence="2" key="1">
    <citation type="submission" date="2022-10" db="EMBL/GenBank/DDBJ databases">
        <title>Tapping the CABI collections for fungal endophytes: first genome assemblies for Collariella, Neodidymelliopsis, Ascochyta clinopodiicola, Didymella pomorum, Didymosphaeria variabile, Neocosmospora piperis and Neocucurbitaria cava.</title>
        <authorList>
            <person name="Hill R."/>
        </authorList>
    </citation>
    <scope>NUCLEOTIDE SEQUENCE</scope>
    <source>
        <strain evidence="2">IMI 356814</strain>
    </source>
</reference>
<protein>
    <submittedName>
        <fullName evidence="2">Uncharacterized protein</fullName>
    </submittedName>
</protein>
<keyword evidence="3" id="KW-1185">Reference proteome</keyword>
<accession>A0A9W9CI73</accession>